<evidence type="ECO:0000313" key="1">
    <source>
        <dbReference type="EMBL" id="KKN72876.1"/>
    </source>
</evidence>
<name>A0A0F9VH98_9ZZZZ</name>
<reference evidence="1" key="1">
    <citation type="journal article" date="2015" name="Nature">
        <title>Complex archaea that bridge the gap between prokaryotes and eukaryotes.</title>
        <authorList>
            <person name="Spang A."/>
            <person name="Saw J.H."/>
            <person name="Jorgensen S.L."/>
            <person name="Zaremba-Niedzwiedzka K."/>
            <person name="Martijn J."/>
            <person name="Lind A.E."/>
            <person name="van Eijk R."/>
            <person name="Schleper C."/>
            <person name="Guy L."/>
            <person name="Ettema T.J."/>
        </authorList>
    </citation>
    <scope>NUCLEOTIDE SEQUENCE</scope>
</reference>
<organism evidence="1">
    <name type="scientific">marine sediment metagenome</name>
    <dbReference type="NCBI Taxonomy" id="412755"/>
    <lineage>
        <taxon>unclassified sequences</taxon>
        <taxon>metagenomes</taxon>
        <taxon>ecological metagenomes</taxon>
    </lineage>
</organism>
<comment type="caution">
    <text evidence="1">The sequence shown here is derived from an EMBL/GenBank/DDBJ whole genome shotgun (WGS) entry which is preliminary data.</text>
</comment>
<protein>
    <submittedName>
        <fullName evidence="1">Uncharacterized protein</fullName>
    </submittedName>
</protein>
<dbReference type="AlphaFoldDB" id="A0A0F9VH98"/>
<sequence length="52" mass="6420">MKPTYEDLLKENEELKEEIKILKIWYAKKKRLYDDALDIARLVRHQMEILDE</sequence>
<gene>
    <name evidence="1" type="ORF">LCGC14_0405800</name>
</gene>
<proteinExistence type="predicted"/>
<dbReference type="EMBL" id="LAZR01000353">
    <property type="protein sequence ID" value="KKN72876.1"/>
    <property type="molecule type" value="Genomic_DNA"/>
</dbReference>
<accession>A0A0F9VH98</accession>